<evidence type="ECO:0000259" key="3">
    <source>
        <dbReference type="PROSITE" id="PS51782"/>
    </source>
</evidence>
<feature type="transmembrane region" description="Helical" evidence="2">
    <location>
        <begin position="101"/>
        <end position="121"/>
    </location>
</feature>
<dbReference type="InterPro" id="IPR051677">
    <property type="entry name" value="AfsR-DnrI-RedD_regulator"/>
</dbReference>
<dbReference type="InterPro" id="IPR005158">
    <property type="entry name" value="BTAD"/>
</dbReference>
<proteinExistence type="predicted"/>
<feature type="region of interest" description="Disordered" evidence="1">
    <location>
        <begin position="307"/>
        <end position="329"/>
    </location>
</feature>
<dbReference type="SMART" id="SM00257">
    <property type="entry name" value="LysM"/>
    <property type="match status" value="1"/>
</dbReference>
<gene>
    <name evidence="4" type="ORF">Vgi01_51140</name>
</gene>
<protein>
    <recommendedName>
        <fullName evidence="3">LysM domain-containing protein</fullName>
    </recommendedName>
</protein>
<feature type="transmembrane region" description="Helical" evidence="2">
    <location>
        <begin position="58"/>
        <end position="80"/>
    </location>
</feature>
<feature type="compositionally biased region" description="Low complexity" evidence="1">
    <location>
        <begin position="224"/>
        <end position="243"/>
    </location>
</feature>
<dbReference type="Proteomes" id="UP000647860">
    <property type="component" value="Unassembled WGS sequence"/>
</dbReference>
<dbReference type="PANTHER" id="PTHR35807">
    <property type="entry name" value="TRANSCRIPTIONAL REGULATOR REDD-RELATED"/>
    <property type="match status" value="1"/>
</dbReference>
<dbReference type="InterPro" id="IPR036779">
    <property type="entry name" value="LysM_dom_sf"/>
</dbReference>
<dbReference type="InterPro" id="IPR036388">
    <property type="entry name" value="WH-like_DNA-bd_sf"/>
</dbReference>
<feature type="region of interest" description="Disordered" evidence="1">
    <location>
        <begin position="343"/>
        <end position="385"/>
    </location>
</feature>
<feature type="domain" description="LysM" evidence="3">
    <location>
        <begin position="154"/>
        <end position="211"/>
    </location>
</feature>
<feature type="compositionally biased region" description="Low complexity" evidence="1">
    <location>
        <begin position="359"/>
        <end position="374"/>
    </location>
</feature>
<feature type="compositionally biased region" description="Low complexity" evidence="1">
    <location>
        <begin position="255"/>
        <end position="267"/>
    </location>
</feature>
<dbReference type="EMBL" id="BOPA01000040">
    <property type="protein sequence ID" value="GIJ18430.1"/>
    <property type="molecule type" value="Genomic_DNA"/>
</dbReference>
<organism evidence="4 5">
    <name type="scientific">Micromonospora gifhornensis</name>
    <dbReference type="NCBI Taxonomy" id="84594"/>
    <lineage>
        <taxon>Bacteria</taxon>
        <taxon>Bacillati</taxon>
        <taxon>Actinomycetota</taxon>
        <taxon>Actinomycetes</taxon>
        <taxon>Micromonosporales</taxon>
        <taxon>Micromonosporaceae</taxon>
        <taxon>Micromonospora</taxon>
    </lineage>
</organism>
<keyword evidence="2" id="KW-0472">Membrane</keyword>
<keyword evidence="5" id="KW-1185">Reference proteome</keyword>
<evidence type="ECO:0000313" key="5">
    <source>
        <dbReference type="Proteomes" id="UP000647860"/>
    </source>
</evidence>
<dbReference type="Gene3D" id="1.10.10.10">
    <property type="entry name" value="Winged helix-like DNA-binding domain superfamily/Winged helix DNA-binding domain"/>
    <property type="match status" value="1"/>
</dbReference>
<reference evidence="4 5" key="1">
    <citation type="submission" date="2021-01" db="EMBL/GenBank/DDBJ databases">
        <title>Whole genome shotgun sequence of Verrucosispora gifhornensis NBRC 16317.</title>
        <authorList>
            <person name="Komaki H."/>
            <person name="Tamura T."/>
        </authorList>
    </citation>
    <scope>NUCLEOTIDE SEQUENCE [LARGE SCALE GENOMIC DNA]</scope>
    <source>
        <strain evidence="4 5">NBRC 16317</strain>
    </source>
</reference>
<dbReference type="Gene3D" id="1.25.40.10">
    <property type="entry name" value="Tetratricopeptide repeat domain"/>
    <property type="match status" value="1"/>
</dbReference>
<keyword evidence="2" id="KW-1133">Transmembrane helix</keyword>
<evidence type="ECO:0000313" key="4">
    <source>
        <dbReference type="EMBL" id="GIJ18430.1"/>
    </source>
</evidence>
<sequence>MPRSAACATVVATCGTVLIAVAPPVTLFLTGVVSLTAPSPEQLRAWLQQPLTTGFVAALLQISAWLLWTLLAATVSRRVYHTFARRIRWRIALRLPTPLQGLAAAFFGATAVTTAAVPAIAHATSATGAVPLDPAPPTVDEAVKEQGTREPATPTYTVRRGDTLSAIADRFLDDPDRWREIYALNRGTQYPHIGGSLKDPNLIRPGWTLDLPAVHTTPPETPDKQTPTSPSTSDTPSDTCAAPSPSPTTPPHHTPSPASSAAADDPSTTPPPDDNFSAPSTGWIRITGGAMGAGLAAAVIYAVTRARQRGGHQHQRPPATSPPPRDTRLASPLAASTRLRQGMRHAVPQPQDDPHAHRSAASTDTCADATPSASPRKPSGADLAGAGSLPVTVGLGLDGPAAPDAARALLIATLTAGDDMPDGQGRVIIPASTLTTLLGAAAADLHPMPRLTVAPTFAVALTLLEEEIIRRSRIVADQQAATVDALREGELLSEPLPQLLLITDVPDQPWHTRLATAVRLGRNVDIGVALIGAWPAGTTLTVSADGTTEGGDGERLAVLDPTATTTILTTLAQAHGDAAPSTDRSTPAVRPQPQPATPATDVHAADEPETRNPAPDPPAPHNEAATDPSDATRPTESTSVRRVHARVLGTPAILGPDGDPVRGLRAKSLELFVYLVVHRDGAALDDIMEAIWPDVTVSRAAERLSTCVANLRSVIRSIAHTNTPPTATAAKIEPVINTGGRYHLNPALLQVDWWTVEDAYTRLATAADDASRLALLQTAIAVTSGGLADGSDYEWIDTDREHTRRRLVKMYAHAAGLHADRDPAAALALYDAACALDPLSEELARRAMRTAARLGDTTGVRERLAVLRRDLDDAGIAIDPATEELAATLLRDLPNS</sequence>
<comment type="caution">
    <text evidence="4">The sequence shown here is derived from an EMBL/GenBank/DDBJ whole genome shotgun (WGS) entry which is preliminary data.</text>
</comment>
<evidence type="ECO:0000256" key="2">
    <source>
        <dbReference type="SAM" id="Phobius"/>
    </source>
</evidence>
<dbReference type="Pfam" id="PF01476">
    <property type="entry name" value="LysM"/>
    <property type="match status" value="1"/>
</dbReference>
<dbReference type="CDD" id="cd00118">
    <property type="entry name" value="LysM"/>
    <property type="match status" value="1"/>
</dbReference>
<feature type="region of interest" description="Disordered" evidence="1">
    <location>
        <begin position="208"/>
        <end position="281"/>
    </location>
</feature>
<dbReference type="InterPro" id="IPR018392">
    <property type="entry name" value="LysM"/>
</dbReference>
<feature type="region of interest" description="Disordered" evidence="1">
    <location>
        <begin position="574"/>
        <end position="643"/>
    </location>
</feature>
<name>A0ABQ4IKJ2_9ACTN</name>
<feature type="region of interest" description="Disordered" evidence="1">
    <location>
        <begin position="131"/>
        <end position="156"/>
    </location>
</feature>
<dbReference type="SMART" id="SM01043">
    <property type="entry name" value="BTAD"/>
    <property type="match status" value="1"/>
</dbReference>
<dbReference type="InterPro" id="IPR011990">
    <property type="entry name" value="TPR-like_helical_dom_sf"/>
</dbReference>
<dbReference type="PROSITE" id="PS51782">
    <property type="entry name" value="LYSM"/>
    <property type="match status" value="1"/>
</dbReference>
<dbReference type="Gene3D" id="3.10.350.10">
    <property type="entry name" value="LysM domain"/>
    <property type="match status" value="1"/>
</dbReference>
<evidence type="ECO:0000256" key="1">
    <source>
        <dbReference type="SAM" id="MobiDB-lite"/>
    </source>
</evidence>
<feature type="compositionally biased region" description="Pro residues" evidence="1">
    <location>
        <begin position="244"/>
        <end position="254"/>
    </location>
</feature>
<keyword evidence="2" id="KW-0812">Transmembrane</keyword>
<accession>A0ABQ4IKJ2</accession>